<evidence type="ECO:0000256" key="1">
    <source>
        <dbReference type="ARBA" id="ARBA00008791"/>
    </source>
</evidence>
<protein>
    <submittedName>
        <fullName evidence="3">Universal stress protein</fullName>
    </submittedName>
</protein>
<dbReference type="Proteomes" id="UP000593594">
    <property type="component" value="Chromosome"/>
</dbReference>
<dbReference type="KEGG" id="kmn:HW532_06320"/>
<reference evidence="3 4" key="1">
    <citation type="submission" date="2020-06" db="EMBL/GenBank/DDBJ databases">
        <title>Genome sequence of 2 isolates from Red Sea Mangroves.</title>
        <authorList>
            <person name="Sefrji F."/>
            <person name="Michoud G."/>
            <person name="Merlino G."/>
            <person name="Daffonchio D."/>
        </authorList>
    </citation>
    <scope>NUCLEOTIDE SEQUENCE [LARGE SCALE GENOMIC DNA]</scope>
    <source>
        <strain evidence="3 4">R1DC25</strain>
    </source>
</reference>
<dbReference type="AlphaFoldDB" id="A0A7S8C2V8"/>
<organism evidence="3 4">
    <name type="scientific">Kaustia mangrovi</name>
    <dbReference type="NCBI Taxonomy" id="2593653"/>
    <lineage>
        <taxon>Bacteria</taxon>
        <taxon>Pseudomonadati</taxon>
        <taxon>Pseudomonadota</taxon>
        <taxon>Alphaproteobacteria</taxon>
        <taxon>Hyphomicrobiales</taxon>
        <taxon>Parvibaculaceae</taxon>
        <taxon>Kaustia</taxon>
    </lineage>
</organism>
<feature type="domain" description="UspA" evidence="2">
    <location>
        <begin position="1"/>
        <end position="147"/>
    </location>
</feature>
<evidence type="ECO:0000313" key="4">
    <source>
        <dbReference type="Proteomes" id="UP000593594"/>
    </source>
</evidence>
<sequence>MFQTIVVAVDGSDHSYKAVDTAVDLAKHYGSSLVMTSVYRHHSMLESTHSLVRGREEIEPPDATLKRLAREFTDEAVKRAKDAGIDSVTSEVKRGHPARTIVEIAQQHKADAIVMGSRGLGDIGALLLGSVSHKVNSIAPCTCITVR</sequence>
<dbReference type="EMBL" id="CP058214">
    <property type="protein sequence ID" value="QPC42350.1"/>
    <property type="molecule type" value="Genomic_DNA"/>
</dbReference>
<dbReference type="InterPro" id="IPR006015">
    <property type="entry name" value="Universal_stress_UspA"/>
</dbReference>
<name>A0A7S8C2V8_9HYPH</name>
<dbReference type="PANTHER" id="PTHR46268">
    <property type="entry name" value="STRESS RESPONSE PROTEIN NHAX"/>
    <property type="match status" value="1"/>
</dbReference>
<dbReference type="InterPro" id="IPR014729">
    <property type="entry name" value="Rossmann-like_a/b/a_fold"/>
</dbReference>
<dbReference type="RefSeq" id="WP_213163585.1">
    <property type="nucleotide sequence ID" value="NZ_CP058214.1"/>
</dbReference>
<gene>
    <name evidence="3" type="ORF">HW532_06320</name>
</gene>
<keyword evidence="4" id="KW-1185">Reference proteome</keyword>
<dbReference type="CDD" id="cd00293">
    <property type="entry name" value="USP-like"/>
    <property type="match status" value="1"/>
</dbReference>
<dbReference type="PANTHER" id="PTHR46268:SF6">
    <property type="entry name" value="UNIVERSAL STRESS PROTEIN UP12"/>
    <property type="match status" value="1"/>
</dbReference>
<dbReference type="InterPro" id="IPR006016">
    <property type="entry name" value="UspA"/>
</dbReference>
<evidence type="ECO:0000313" key="3">
    <source>
        <dbReference type="EMBL" id="QPC42350.1"/>
    </source>
</evidence>
<comment type="similarity">
    <text evidence="1">Belongs to the universal stress protein A family.</text>
</comment>
<dbReference type="SUPFAM" id="SSF52402">
    <property type="entry name" value="Adenine nucleotide alpha hydrolases-like"/>
    <property type="match status" value="1"/>
</dbReference>
<accession>A0A7S8C2V8</accession>
<dbReference type="PRINTS" id="PR01438">
    <property type="entry name" value="UNVRSLSTRESS"/>
</dbReference>
<dbReference type="Gene3D" id="3.40.50.620">
    <property type="entry name" value="HUPs"/>
    <property type="match status" value="1"/>
</dbReference>
<dbReference type="Pfam" id="PF00582">
    <property type="entry name" value="Usp"/>
    <property type="match status" value="1"/>
</dbReference>
<evidence type="ECO:0000259" key="2">
    <source>
        <dbReference type="Pfam" id="PF00582"/>
    </source>
</evidence>
<proteinExistence type="inferred from homology"/>